<dbReference type="InterPro" id="IPR039422">
    <property type="entry name" value="MarR/SlyA-like"/>
</dbReference>
<dbReference type="InterPro" id="IPR000835">
    <property type="entry name" value="HTH_MarR-typ"/>
</dbReference>
<dbReference type="EMBL" id="BAAAUV010000015">
    <property type="protein sequence ID" value="GAA3226326.1"/>
    <property type="molecule type" value="Genomic_DNA"/>
</dbReference>
<protein>
    <submittedName>
        <fullName evidence="2">MarR family transcriptional regulator</fullName>
    </submittedName>
</protein>
<dbReference type="Pfam" id="PF12802">
    <property type="entry name" value="MarR_2"/>
    <property type="match status" value="1"/>
</dbReference>
<dbReference type="InterPro" id="IPR036390">
    <property type="entry name" value="WH_DNA-bd_sf"/>
</dbReference>
<gene>
    <name evidence="2" type="ORF">GCM10010468_54580</name>
</gene>
<reference evidence="3" key="1">
    <citation type="journal article" date="2019" name="Int. J. Syst. Evol. Microbiol.">
        <title>The Global Catalogue of Microorganisms (GCM) 10K type strain sequencing project: providing services to taxonomists for standard genome sequencing and annotation.</title>
        <authorList>
            <consortium name="The Broad Institute Genomics Platform"/>
            <consortium name="The Broad Institute Genome Sequencing Center for Infectious Disease"/>
            <person name="Wu L."/>
            <person name="Ma J."/>
        </authorList>
    </citation>
    <scope>NUCLEOTIDE SEQUENCE [LARGE SCALE GENOMIC DNA]</scope>
    <source>
        <strain evidence="3">JCM 9377</strain>
    </source>
</reference>
<dbReference type="PRINTS" id="PR00598">
    <property type="entry name" value="HTHMARR"/>
</dbReference>
<dbReference type="InterPro" id="IPR036388">
    <property type="entry name" value="WH-like_DNA-bd_sf"/>
</dbReference>
<feature type="domain" description="HTH marR-type" evidence="1">
    <location>
        <begin position="1"/>
        <end position="140"/>
    </location>
</feature>
<keyword evidence="3" id="KW-1185">Reference proteome</keyword>
<accession>A0ABP6QFE6</accession>
<dbReference type="RefSeq" id="WP_344833687.1">
    <property type="nucleotide sequence ID" value="NZ_BAAAUV010000015.1"/>
</dbReference>
<dbReference type="Gene3D" id="1.10.10.10">
    <property type="entry name" value="Winged helix-like DNA-binding domain superfamily/Winged helix DNA-binding domain"/>
    <property type="match status" value="1"/>
</dbReference>
<evidence type="ECO:0000313" key="2">
    <source>
        <dbReference type="EMBL" id="GAA3226326.1"/>
    </source>
</evidence>
<dbReference type="SMART" id="SM00347">
    <property type="entry name" value="HTH_MARR"/>
    <property type="match status" value="1"/>
</dbReference>
<proteinExistence type="predicted"/>
<dbReference type="SUPFAM" id="SSF46785">
    <property type="entry name" value="Winged helix' DNA-binding domain"/>
    <property type="match status" value="1"/>
</dbReference>
<dbReference type="Proteomes" id="UP001501237">
    <property type="component" value="Unassembled WGS sequence"/>
</dbReference>
<name>A0ABP6QFE6_9ACTN</name>
<dbReference type="PANTHER" id="PTHR33164:SF43">
    <property type="entry name" value="HTH-TYPE TRANSCRIPTIONAL REPRESSOR YETL"/>
    <property type="match status" value="1"/>
</dbReference>
<evidence type="ECO:0000313" key="3">
    <source>
        <dbReference type="Proteomes" id="UP001501237"/>
    </source>
</evidence>
<dbReference type="PANTHER" id="PTHR33164">
    <property type="entry name" value="TRANSCRIPTIONAL REGULATOR, MARR FAMILY"/>
    <property type="match status" value="1"/>
</dbReference>
<comment type="caution">
    <text evidence="2">The sequence shown here is derived from an EMBL/GenBank/DDBJ whole genome shotgun (WGS) entry which is preliminary data.</text>
</comment>
<sequence>MDDEKALPATVAFRLGTLGSRVAERYAERLRPFGLKPKHAGLLAVLSRGPAASQQDLAGELRVAPSLVVSLADELERLGAVERVRDPHDRRRQVLTLTDGGRALLASCTTAAAHLDAELLAPLTPDQRRALDEALALLSP</sequence>
<evidence type="ECO:0000259" key="1">
    <source>
        <dbReference type="PROSITE" id="PS50995"/>
    </source>
</evidence>
<organism evidence="2 3">
    <name type="scientific">Actinocorallia longicatena</name>
    <dbReference type="NCBI Taxonomy" id="111803"/>
    <lineage>
        <taxon>Bacteria</taxon>
        <taxon>Bacillati</taxon>
        <taxon>Actinomycetota</taxon>
        <taxon>Actinomycetes</taxon>
        <taxon>Streptosporangiales</taxon>
        <taxon>Thermomonosporaceae</taxon>
        <taxon>Actinocorallia</taxon>
    </lineage>
</organism>
<dbReference type="PROSITE" id="PS50995">
    <property type="entry name" value="HTH_MARR_2"/>
    <property type="match status" value="1"/>
</dbReference>